<protein>
    <submittedName>
        <fullName evidence="1">Uncharacterized protein</fullName>
    </submittedName>
</protein>
<organism evidence="1 2">
    <name type="scientific">Psilocybe cubensis</name>
    <name type="common">Psychedelic mushroom</name>
    <name type="synonym">Stropharia cubensis</name>
    <dbReference type="NCBI Taxonomy" id="181762"/>
    <lineage>
        <taxon>Eukaryota</taxon>
        <taxon>Fungi</taxon>
        <taxon>Dikarya</taxon>
        <taxon>Basidiomycota</taxon>
        <taxon>Agaricomycotina</taxon>
        <taxon>Agaricomycetes</taxon>
        <taxon>Agaricomycetidae</taxon>
        <taxon>Agaricales</taxon>
        <taxon>Agaricineae</taxon>
        <taxon>Strophariaceae</taxon>
        <taxon>Psilocybe</taxon>
    </lineage>
</organism>
<dbReference type="Proteomes" id="UP000664032">
    <property type="component" value="Unassembled WGS sequence"/>
</dbReference>
<evidence type="ECO:0000313" key="2">
    <source>
        <dbReference type="Proteomes" id="UP000664032"/>
    </source>
</evidence>
<comment type="caution">
    <text evidence="1">The sequence shown here is derived from an EMBL/GenBank/DDBJ whole genome shotgun (WGS) entry which is preliminary data.</text>
</comment>
<sequence length="263" mass="29678">MPHLVHLTSLILLDVDDPFSGNHLVETGQHSNPDVLALFKERKRYGSCTKDIWNALTAARVRLEKIVIDNIPQSFLDYLLSYSGLKKLCLIYPGSVHSDFSDGKASDAMAALLFEQSLSNHARSLENLNIYAAWEGLWCFGGHNRNAISNLTKLKNLGMSVRSSDLWNYRDKRKDKNSLPKRDPIHDLLDMTAHYMPDITTIRINPARRRRTGPKLIRPKSRSGEKIKDSVENYEPPPGCRHIRAMNIDSGVTIYVGGTHSTV</sequence>
<gene>
    <name evidence="1" type="ORF">JR316_0012457</name>
</gene>
<dbReference type="EMBL" id="JAFIQS020000012">
    <property type="protein sequence ID" value="KAH9475346.1"/>
    <property type="molecule type" value="Genomic_DNA"/>
</dbReference>
<keyword evidence="2" id="KW-1185">Reference proteome</keyword>
<name>A0ACB8GJF2_PSICU</name>
<evidence type="ECO:0000313" key="1">
    <source>
        <dbReference type="EMBL" id="KAH9475346.1"/>
    </source>
</evidence>
<reference evidence="1" key="1">
    <citation type="submission" date="2021-10" db="EMBL/GenBank/DDBJ databases">
        <title>Psilocybe cubensis genome.</title>
        <authorList>
            <person name="Mckernan K.J."/>
            <person name="Crawford S."/>
            <person name="Trippe A."/>
            <person name="Kane L.T."/>
            <person name="Mclaughlin S."/>
        </authorList>
    </citation>
    <scope>NUCLEOTIDE SEQUENCE</scope>
    <source>
        <strain evidence="1">MGC-MH-2018</strain>
    </source>
</reference>
<proteinExistence type="predicted"/>
<accession>A0ACB8GJF2</accession>